<feature type="binding site" evidence="6 7">
    <location>
        <position position="366"/>
    </location>
    <ligand>
        <name>(2R,3E)-phycocyanobilin</name>
        <dbReference type="ChEBI" id="CHEBI:85275"/>
        <label>4</label>
    </ligand>
</feature>
<feature type="binding site" evidence="6 7">
    <location>
        <position position="474"/>
    </location>
    <ligand>
        <name>(2R,3E)-phycocyanobilin</name>
        <dbReference type="ChEBI" id="CHEBI:85275"/>
        <label>3</label>
    </ligand>
</feature>
<feature type="domain" description="PBS-linker" evidence="3">
    <location>
        <begin position="319"/>
        <end position="498"/>
    </location>
</feature>
<feature type="binding site" evidence="6 7">
    <location>
        <position position="82"/>
    </location>
    <ligand>
        <name>(2R,3E)-phycocyanobilin</name>
        <dbReference type="ChEBI" id="CHEBI:85275"/>
        <label>1</label>
        <note>covalent</note>
    </ligand>
</feature>
<feature type="binding site" evidence="7">
    <location>
        <position position="375"/>
    </location>
    <ligand>
        <name>(2R,3E)-phycocyanobilin</name>
        <dbReference type="ChEBI" id="CHEBI:85275"/>
        <label>5</label>
    </ligand>
</feature>
<evidence type="ECO:0000313" key="5">
    <source>
        <dbReference type="PDB" id="8IMM"/>
    </source>
</evidence>
<feature type="binding site" evidence="6">
    <location>
        <position position="378"/>
    </location>
    <ligand>
        <name>(2R,3E)-phycocyanobilin</name>
        <dbReference type="ChEBI" id="CHEBI:85275"/>
        <label>6</label>
    </ligand>
</feature>
<dbReference type="GO" id="GO:0030089">
    <property type="term" value="C:phycobilisome"/>
    <property type="evidence" value="ECO:0007669"/>
    <property type="project" value="UniProtKB-UniRule"/>
</dbReference>
<feature type="binding site" evidence="7">
    <location>
        <position position="411"/>
    </location>
    <ligand>
        <name>(2R,3E)-phycocyanobilin</name>
        <dbReference type="ChEBI" id="CHEBI:85275"/>
        <label>7</label>
    </ligand>
</feature>
<evidence type="ECO:0000259" key="3">
    <source>
        <dbReference type="PROSITE" id="PS51445"/>
    </source>
</evidence>
<name>A0AAJ6N6G0_9CYAN</name>
<feature type="binding site" evidence="7">
    <location>
        <position position="76"/>
    </location>
    <ligand>
        <name>(2R,3E)-phycocyanobilin</name>
        <dbReference type="ChEBI" id="CHEBI:85275"/>
        <label>1</label>
    </ligand>
</feature>
<keyword evidence="2" id="KW-0605">Phycobilisome</keyword>
<organism evidence="5">
    <name type="scientific">Anthocerotibacter panamensis</name>
    <dbReference type="NCBI Taxonomy" id="2857077"/>
    <lineage>
        <taxon>Bacteria</taxon>
        <taxon>Bacillati</taxon>
        <taxon>Cyanobacteriota</taxon>
        <taxon>Cyanophyceae</taxon>
        <taxon>Gloeobacterales</taxon>
        <taxon>Anthocerotibacteraceae</taxon>
        <taxon>Anthocerotibacter</taxon>
    </lineage>
</organism>
<dbReference type="Pfam" id="PF00427">
    <property type="entry name" value="PBS_linker_poly"/>
    <property type="match status" value="2"/>
</dbReference>
<feature type="binding site" evidence="7">
    <location>
        <position position="128"/>
    </location>
    <ligand>
        <name>(2R,3E)-phycocyanobilin</name>
        <dbReference type="ChEBI" id="CHEBI:85275"/>
        <label>2</label>
    </ligand>
</feature>
<feature type="binding site" evidence="7">
    <location>
        <position position="378"/>
    </location>
    <ligand>
        <name>(2R,3E)-phycocyanobilin</name>
        <dbReference type="ChEBI" id="CHEBI:85275"/>
        <label>5</label>
    </ligand>
</feature>
<feature type="binding site" evidence="7">
    <location>
        <position position="127"/>
    </location>
    <ligand>
        <name>(2R,3E)-phycocyanobilin</name>
        <dbReference type="ChEBI" id="CHEBI:85275"/>
        <label>2</label>
    </ligand>
</feature>
<evidence type="ECO:0000313" key="4">
    <source>
        <dbReference type="PDB" id="8IML"/>
    </source>
</evidence>
<feature type="binding site" evidence="6">
    <location>
        <position position="379"/>
    </location>
    <ligand>
        <name>(2R,3E)-phycocyanobilin</name>
        <dbReference type="ChEBI" id="CHEBI:85275"/>
        <label>6</label>
    </ligand>
</feature>
<keyword evidence="2" id="KW-0042">Antenna complex</keyword>
<comment type="subcellular location">
    <subcellularLocation>
        <location evidence="1">Cellular thylakoid membrane</location>
        <topology evidence="1">Peripheral membrane protein</topology>
        <orientation evidence="1">Cytoplasmic side</orientation>
    </subcellularLocation>
</comment>
<protein>
    <submittedName>
        <fullName evidence="4 5">CpcJ</fullName>
    </submittedName>
</protein>
<evidence type="ECO:0007829" key="6">
    <source>
        <dbReference type="PDB" id="8IML"/>
    </source>
</evidence>
<feature type="binding site" evidence="6 7">
    <location>
        <position position="325"/>
    </location>
    <ligand>
        <name>(2R,3E)-phycocyanobilin</name>
        <dbReference type="ChEBI" id="CHEBI:85275"/>
        <label>3</label>
    </ligand>
</feature>
<proteinExistence type="evidence at protein level"/>
<feature type="binding site" evidence="6 7">
    <location>
        <position position="364"/>
    </location>
    <ligand>
        <name>(2R,3E)-phycocyanobilin</name>
        <dbReference type="ChEBI" id="CHEBI:85275"/>
        <label>4</label>
    </ligand>
</feature>
<dbReference type="GO" id="GO:0015979">
    <property type="term" value="P:photosynthesis"/>
    <property type="evidence" value="ECO:0007669"/>
    <property type="project" value="InterPro"/>
</dbReference>
<evidence type="ECO:0007829" key="7">
    <source>
        <dbReference type="PDB" id="8IMM"/>
    </source>
</evidence>
<dbReference type="SMR" id="A0AAJ6N6G0"/>
<feature type="binding site" evidence="6 7">
    <location>
        <position position="359"/>
    </location>
    <ligand>
        <name>(2R,3E)-phycocyanobilin</name>
        <dbReference type="ChEBI" id="CHEBI:85275"/>
        <label>4</label>
    </ligand>
</feature>
<comment type="similarity">
    <text evidence="2">Belongs to the phycobilisome linker protein family.</text>
</comment>
<dbReference type="PDB" id="8IML">
    <property type="method" value="EM"/>
    <property type="resolution" value="2.74 A"/>
    <property type="chains" value="3=1-531"/>
</dbReference>
<evidence type="ECO:0000256" key="1">
    <source>
        <dbReference type="ARBA" id="ARBA00004445"/>
    </source>
</evidence>
<feature type="binding site" evidence="6 7">
    <location>
        <position position="83"/>
    </location>
    <ligand>
        <name>(2R,3E)-phycocyanobilin</name>
        <dbReference type="ChEBI" id="CHEBI:85275"/>
        <label>1</label>
    </ligand>
</feature>
<dbReference type="PANTHER" id="PTHR34011">
    <property type="entry name" value="PHYCOBILISOME 32.1 KDA LINKER POLYPEPTIDE, PHYCOCYANIN-ASSOCIATED, ROD 2-RELATED"/>
    <property type="match status" value="1"/>
</dbReference>
<feature type="binding site" evidence="6 7">
    <location>
        <position position="217"/>
    </location>
    <ligand>
        <name>(2R,3E)-phycocyanobilin</name>
        <dbReference type="ChEBI" id="CHEBI:85275"/>
        <label>1</label>
    </ligand>
</feature>
<sequence length="531" mass="60269">MPAVVADQYLAMAKELAASRFGGFTKENIPSPMAQPESYGRDRLGIAAVATENPKVTLRAPFTSEEFQGALYAIYRHIFGNTYVMESERPTTAESQLKDGRITVRGFIRLLAKSEVYKSRFFQKTSQNRFIELSHKLLLGRAPYDQAEISYHLDLWNTQGYDAEIDSYVDSEEYLDFFGEDTVPFLRDFKYQTGQQGVGYSRLLNLYDGYAGSDTDRAQSGQKARLNGTIAQAEPGSIERPSALQDTWKFANPNYRNAKPPMVKALALEPFLDMARELTPKPPTRQVDLLFLNMAKDLTSVSRAEWLAKSYTQPSRYQQTETFGQERIGAVGAIETPRINLRAPFTSEEFQGALYAIYRHIFGNTYVMESERPTTAESQLKDGRITVRGFIRLLAKSEVYKSRFFQKTSQNRFIELSHKLLLGRAPYDQAEISYHLDLWNTQGYDAEIDSYVDSEEYLDFFGEDTVPYFRGFKYQTGQSAEGFNRLVRLYDGWAGSDTDRNVGGQVARLTANLTRGGSGLEPFIVMANSRR</sequence>
<dbReference type="InterPro" id="IPR001297">
    <property type="entry name" value="PBS_linker_dom"/>
</dbReference>
<keyword evidence="6 7" id="KW-0002">3D-structure</keyword>
<feature type="domain" description="PBS-linker" evidence="3">
    <location>
        <begin position="35"/>
        <end position="215"/>
    </location>
</feature>
<dbReference type="AlphaFoldDB" id="A0AAJ6N6G0"/>
<dbReference type="PDB" id="8IMM">
    <property type="method" value="EM"/>
    <property type="resolution" value="2.76 A"/>
    <property type="chains" value="3=1-531"/>
</dbReference>
<evidence type="ECO:0000256" key="2">
    <source>
        <dbReference type="PROSITE-ProRule" id="PRU00775"/>
    </source>
</evidence>
<dbReference type="PROSITE" id="PS51445">
    <property type="entry name" value="PBS_LINKER"/>
    <property type="match status" value="2"/>
</dbReference>
<dbReference type="PANTHER" id="PTHR34011:SF6">
    <property type="entry name" value="PHYCOBILIPROTEIN APCE"/>
    <property type="match status" value="1"/>
</dbReference>
<feature type="binding site" evidence="6 7">
    <location>
        <position position="480"/>
    </location>
    <ligand>
        <name>(2R,3E)-phycocyanobilin</name>
        <dbReference type="ChEBI" id="CHEBI:85275"/>
        <label>3</label>
    </ligand>
</feature>
<dbReference type="GO" id="GO:0031676">
    <property type="term" value="C:plasma membrane-derived thylakoid membrane"/>
    <property type="evidence" value="ECO:0007669"/>
    <property type="project" value="UniProtKB-SubCell"/>
</dbReference>
<feature type="binding site" evidence="6 7">
    <location>
        <position position="478"/>
    </location>
    <ligand>
        <name>(2R,3E)-phycocyanobilin</name>
        <dbReference type="ChEBI" id="CHEBI:85275"/>
        <label>3</label>
    </ligand>
</feature>
<reference evidence="6 7" key="1">
    <citation type="journal article" date="2023" name="Nat. Commun.">
        <title>A structure of the relict phycobilisome from a thylakoid-free cyanobacterium.</title>
        <authorList>
            <person name="Jiang H.W."/>
            <person name="Wu H.Y."/>
            <person name="Wang C.H."/>
            <person name="Yang C.H."/>
            <person name="Ko J.T."/>
            <person name="Ho H.C."/>
            <person name="Tsai M.D."/>
            <person name="Bryant D.A."/>
            <person name="Li F.W."/>
            <person name="Ho M.C."/>
            <person name="Ho M.Y."/>
        </authorList>
    </citation>
    <scope>STRUCTURE BY ELECTRON MICROSCOPY (2.74 ANGSTROMS) IN COMPLEX WITH (2R,3E)-PHYCOCYANOBILIN</scope>
</reference>
<feature type="binding site" evidence="6 7">
    <location>
        <position position="81"/>
    </location>
    <ligand>
        <name>(2R,3E)-phycocyanobilin</name>
        <dbReference type="ChEBI" id="CHEBI:85275"/>
        <label>1</label>
    </ligand>
</feature>
<feature type="binding site" evidence="7">
    <location>
        <position position="410"/>
    </location>
    <ligand>
        <name>(2R,3E)-phycocyanobilin</name>
        <dbReference type="ChEBI" id="CHEBI:85275"/>
        <label>7</label>
    </ligand>
</feature>
<accession>A0AAJ6N6G0</accession>